<dbReference type="PANTHER" id="PTHR10357:SF219">
    <property type="entry name" value="MALTOSE ALPHA-D-GLUCOSYLTRANSFERASE"/>
    <property type="match status" value="1"/>
</dbReference>
<dbReference type="GO" id="GO:0005975">
    <property type="term" value="P:carbohydrate metabolic process"/>
    <property type="evidence" value="ECO:0007669"/>
    <property type="project" value="InterPro"/>
</dbReference>
<evidence type="ECO:0000259" key="8">
    <source>
        <dbReference type="SMART" id="SM00642"/>
    </source>
</evidence>
<dbReference type="Pfam" id="PF00128">
    <property type="entry name" value="Alpha-amylase"/>
    <property type="match status" value="1"/>
</dbReference>
<dbReference type="Gene3D" id="3.90.400.10">
    <property type="entry name" value="Oligo-1,6-glucosidase, Domain 2"/>
    <property type="match status" value="1"/>
</dbReference>
<dbReference type="AlphaFoldDB" id="A0A517YIT6"/>
<dbReference type="EMBL" id="CP036274">
    <property type="protein sequence ID" value="QDU30124.1"/>
    <property type="molecule type" value="Genomic_DNA"/>
</dbReference>
<evidence type="ECO:0000313" key="9">
    <source>
        <dbReference type="EMBL" id="QDU30124.1"/>
    </source>
</evidence>
<evidence type="ECO:0000256" key="4">
    <source>
        <dbReference type="ARBA" id="ARBA00022723"/>
    </source>
</evidence>
<dbReference type="InterPro" id="IPR013780">
    <property type="entry name" value="Glyco_hydro_b"/>
</dbReference>
<dbReference type="EC" id="5.4.99.16" evidence="3"/>
<dbReference type="KEGG" id="aagg:ETAA8_52430"/>
<dbReference type="InterPro" id="IPR006047">
    <property type="entry name" value="GH13_cat_dom"/>
</dbReference>
<accession>A0A517YIT6</accession>
<dbReference type="SUPFAM" id="SSF51445">
    <property type="entry name" value="(Trans)glycosidases"/>
    <property type="match status" value="1"/>
</dbReference>
<dbReference type="InterPro" id="IPR012810">
    <property type="entry name" value="TreS/a-amylase_N"/>
</dbReference>
<dbReference type="Proteomes" id="UP000315017">
    <property type="component" value="Chromosome"/>
</dbReference>
<dbReference type="RefSeq" id="WP_145095073.1">
    <property type="nucleotide sequence ID" value="NZ_CP036274.1"/>
</dbReference>
<dbReference type="SUPFAM" id="SSF56112">
    <property type="entry name" value="Protein kinase-like (PK-like)"/>
    <property type="match status" value="1"/>
</dbReference>
<evidence type="ECO:0000256" key="2">
    <source>
        <dbReference type="ARBA" id="ARBA00005496"/>
    </source>
</evidence>
<dbReference type="SMART" id="SM00642">
    <property type="entry name" value="Aamy"/>
    <property type="match status" value="1"/>
</dbReference>
<feature type="domain" description="Glycosyl hydrolase family 13 catalytic" evidence="8">
    <location>
        <begin position="14"/>
        <end position="408"/>
    </location>
</feature>
<evidence type="ECO:0000256" key="1">
    <source>
        <dbReference type="ARBA" id="ARBA00001595"/>
    </source>
</evidence>
<evidence type="ECO:0000256" key="7">
    <source>
        <dbReference type="ARBA" id="ARBA00031378"/>
    </source>
</evidence>
<dbReference type="Gene3D" id="2.60.40.1180">
    <property type="entry name" value="Golgi alpha-mannosidase II"/>
    <property type="match status" value="1"/>
</dbReference>
<reference evidence="9 10" key="1">
    <citation type="submission" date="2019-02" db="EMBL/GenBank/DDBJ databases">
        <title>Deep-cultivation of Planctomycetes and their phenomic and genomic characterization uncovers novel biology.</title>
        <authorList>
            <person name="Wiegand S."/>
            <person name="Jogler M."/>
            <person name="Boedeker C."/>
            <person name="Pinto D."/>
            <person name="Vollmers J."/>
            <person name="Rivas-Marin E."/>
            <person name="Kohn T."/>
            <person name="Peeters S.H."/>
            <person name="Heuer A."/>
            <person name="Rast P."/>
            <person name="Oberbeckmann S."/>
            <person name="Bunk B."/>
            <person name="Jeske O."/>
            <person name="Meyerdierks A."/>
            <person name="Storesund J.E."/>
            <person name="Kallscheuer N."/>
            <person name="Luecker S."/>
            <person name="Lage O.M."/>
            <person name="Pohl T."/>
            <person name="Merkel B.J."/>
            <person name="Hornburger P."/>
            <person name="Mueller R.-W."/>
            <person name="Bruemmer F."/>
            <person name="Labrenz M."/>
            <person name="Spormann A.M."/>
            <person name="Op den Camp H."/>
            <person name="Overmann J."/>
            <person name="Amann R."/>
            <person name="Jetten M.S.M."/>
            <person name="Mascher T."/>
            <person name="Medema M.H."/>
            <person name="Devos D.P."/>
            <person name="Kaster A.-K."/>
            <person name="Ovreas L."/>
            <person name="Rohde M."/>
            <person name="Galperin M.Y."/>
            <person name="Jogler C."/>
        </authorList>
    </citation>
    <scope>NUCLEOTIDE SEQUENCE [LARGE SCALE GENOMIC DNA]</scope>
    <source>
        <strain evidence="9 10">ETA_A8</strain>
    </source>
</reference>
<dbReference type="CDD" id="cd11334">
    <property type="entry name" value="AmyAc_TreS"/>
    <property type="match status" value="1"/>
</dbReference>
<dbReference type="NCBIfam" id="TIGR02456">
    <property type="entry name" value="treS_nterm"/>
    <property type="match status" value="1"/>
</dbReference>
<dbReference type="InterPro" id="IPR032091">
    <property type="entry name" value="Malt_amylase-like_C"/>
</dbReference>
<keyword evidence="9" id="KW-0378">Hydrolase</keyword>
<dbReference type="InterPro" id="IPR045857">
    <property type="entry name" value="O16G_dom_2"/>
</dbReference>
<name>A0A517YIT6_9BACT</name>
<protein>
    <recommendedName>
        <fullName evidence="3">maltose alpha-D-glucosyltransferase</fullName>
        <ecNumber evidence="3">5.4.99.16</ecNumber>
    </recommendedName>
    <alternativeName>
        <fullName evidence="7">Maltose alpha-D-glucosyltransferase</fullName>
    </alternativeName>
</protein>
<evidence type="ECO:0000313" key="10">
    <source>
        <dbReference type="Proteomes" id="UP000315017"/>
    </source>
</evidence>
<keyword evidence="9" id="KW-0326">Glycosidase</keyword>
<evidence type="ECO:0000256" key="3">
    <source>
        <dbReference type="ARBA" id="ARBA00012619"/>
    </source>
</evidence>
<dbReference type="InterPro" id="IPR017853">
    <property type="entry name" value="GH"/>
</dbReference>
<keyword evidence="6" id="KW-0413">Isomerase</keyword>
<evidence type="ECO:0000256" key="6">
    <source>
        <dbReference type="ARBA" id="ARBA00023235"/>
    </source>
</evidence>
<keyword evidence="5" id="KW-0106">Calcium</keyword>
<dbReference type="PANTHER" id="PTHR10357">
    <property type="entry name" value="ALPHA-AMYLASE FAMILY MEMBER"/>
    <property type="match status" value="1"/>
</dbReference>
<dbReference type="Gene3D" id="3.90.1200.10">
    <property type="match status" value="1"/>
</dbReference>
<sequence>MSDPQWFKDAVIYELHVRAFHDSIGDGTGDFRGLTQKLDYLQDLGITAIWLLPFYPSPLRDDGYDIADYTSIHPKYGNMEMFREFLSAAHARGLKVITELVLNHTSDQHPWFQRARRAPAGSPERDFYVWSDSPEKYRDARIIFQDFEVSNWTYDRVAKAYFWHRFYSHQPDLNFDNPAVWEALFPIMDFWLEMGVDGMRLDAVPYLYEREGTICENLPETHTFLKAVRSHIEQKFPNRMLIAEANQWPEDAVAYFGDGDECHMCFHFPLMPRLFMAMHTQDRFPIVDILEQTPAIPDSCQWALFLRNHDELTLEMVTDEERDSMYRAYAHDRDARINLGIRRRLAPLLSNNRRRIELMNGLLFSLPGTPVLYYGDEIGMGDNIYLGDRNGVRTPMQWSGDRNAGFSRANPQKLYLPIIIDPEYHYEAINVEAQQSNPHSLLWWNKRLLGLRRQHQAFSRGTIEFLDPQNRKILAFVRKYQGETLLVVANLSRFVQYVELDLSSFEGIAPVELFGQTPFPQIGKLPYLLTLGPHTFYWFSLGSKTEAIAAGLPARVPELIVPASAISWEQIFAGAGDLALAGVLRTYLQRTIPQQKATRKIRATHLRDVLAIAPGMFHLAIMEMEFNEGDPESHAIPLGFAPLDVLDEWPATQLGRIVARLKGSPDSVQGVLYDTSEVPAFAQAVFDAIQSGRSVPGAFGGELVTSKLQSMPVDDSSLPPMIVTTEHFNHCYNFGNKWLLKVYRGVEAGPHPEVEIGTMLSEQGAPVSVAPLIASVEYKRRKAEPMTLGIVTQYVPHESDAWQYTLDCLSTFYERVATLPDPDATLRGSSFNPFAADRMLPEIAEELIGSYLENVRILGRRLGELHLALANTSERPAFAPLEFSPQYQRSLYQAMRTQALDVLYELSQQHSALPVELRPMAAQVIESEVAILACFHRLIDRKLPMLRTRVQGECHLGQVLHTGRDFVFIDLEGLPTQTIGERRIKRTPLSDVVGMLSSFASAAISTLYGLSTGRGRPQGTIRDEDRQRLGLWGRLWFNWVAGTFVPSYASTVAGVPILPTSEADRKLLLTSLMLDKWLSELELELQQRPDWTRIPLRGILATLDWAEAEAAVGPPPMKD</sequence>
<dbReference type="FunFam" id="3.20.20.80:FF:000055">
    <property type="entry name" value="Trehalose synthase"/>
    <property type="match status" value="1"/>
</dbReference>
<keyword evidence="10" id="KW-1185">Reference proteome</keyword>
<gene>
    <name evidence="9" type="primary">treS</name>
    <name evidence="9" type="ORF">ETAA8_52430</name>
</gene>
<keyword evidence="4" id="KW-0479">Metal-binding</keyword>
<dbReference type="GO" id="GO:0016798">
    <property type="term" value="F:hydrolase activity, acting on glycosyl bonds"/>
    <property type="evidence" value="ECO:0007669"/>
    <property type="project" value="UniProtKB-KW"/>
</dbReference>
<dbReference type="Pfam" id="PF16657">
    <property type="entry name" value="Malt_amylase_C"/>
    <property type="match status" value="1"/>
</dbReference>
<comment type="similarity">
    <text evidence="2">Belongs to the glycosyl hydrolase 13 family. TreS subfamily.</text>
</comment>
<organism evidence="9 10">
    <name type="scientific">Anatilimnocola aggregata</name>
    <dbReference type="NCBI Taxonomy" id="2528021"/>
    <lineage>
        <taxon>Bacteria</taxon>
        <taxon>Pseudomonadati</taxon>
        <taxon>Planctomycetota</taxon>
        <taxon>Planctomycetia</taxon>
        <taxon>Pirellulales</taxon>
        <taxon>Pirellulaceae</taxon>
        <taxon>Anatilimnocola</taxon>
    </lineage>
</organism>
<dbReference type="InterPro" id="IPR011009">
    <property type="entry name" value="Kinase-like_dom_sf"/>
</dbReference>
<dbReference type="Gene3D" id="3.20.20.80">
    <property type="entry name" value="Glycosidases"/>
    <property type="match status" value="1"/>
</dbReference>
<comment type="catalytic activity">
    <reaction evidence="1">
        <text>D-maltose = alpha,alpha-trehalose</text>
        <dbReference type="Rhea" id="RHEA:15145"/>
        <dbReference type="ChEBI" id="CHEBI:16551"/>
        <dbReference type="ChEBI" id="CHEBI:17306"/>
        <dbReference type="EC" id="5.4.99.16"/>
    </reaction>
</comment>
<proteinExistence type="inferred from homology"/>
<evidence type="ECO:0000256" key="5">
    <source>
        <dbReference type="ARBA" id="ARBA00022837"/>
    </source>
</evidence>
<dbReference type="OrthoDB" id="9805159at2"/>
<dbReference type="SUPFAM" id="SSF51011">
    <property type="entry name" value="Glycosyl hydrolase domain"/>
    <property type="match status" value="1"/>
</dbReference>
<dbReference type="GO" id="GO:0046872">
    <property type="term" value="F:metal ion binding"/>
    <property type="evidence" value="ECO:0007669"/>
    <property type="project" value="UniProtKB-KW"/>
</dbReference>
<dbReference type="GO" id="GO:0047471">
    <property type="term" value="F:maltose alpha-D-glucosyltransferase activity"/>
    <property type="evidence" value="ECO:0007669"/>
    <property type="project" value="UniProtKB-EC"/>
</dbReference>